<dbReference type="GO" id="GO:0003677">
    <property type="term" value="F:DNA binding"/>
    <property type="evidence" value="ECO:0007669"/>
    <property type="project" value="UniProtKB-KW"/>
</dbReference>
<name>A0A1H0XI63_9LACT</name>
<sequence length="190" mass="22525">MKKIDEKRIELNSKILPQVRKNRFQSLTMDELSTKLMGVSRATLYKYFPTKEMIIGFIVDNFIEFIHETTEITTIYDLTIHFQQLFEQSILVIEYMTEIFITEVKLVYPEKFVDLNEALKKRNTEILSVHIGEIRHGIFNNINGVISIKQDEVLRNMLNVAFLMENNLTVKDVLSDYYTIKKYNYLNRIN</sequence>
<dbReference type="EMBL" id="FNJW01000002">
    <property type="protein sequence ID" value="SDQ02521.1"/>
    <property type="molecule type" value="Genomic_DNA"/>
</dbReference>
<accession>A0A1H0XI63</accession>
<gene>
    <name evidence="1" type="ORF">SAMN04487752_0025</name>
</gene>
<dbReference type="Gene3D" id="1.10.357.10">
    <property type="entry name" value="Tetracycline Repressor, domain 2"/>
    <property type="match status" value="1"/>
</dbReference>
<dbReference type="Proteomes" id="UP000199481">
    <property type="component" value="Unassembled WGS sequence"/>
</dbReference>
<proteinExistence type="predicted"/>
<organism evidence="1 2">
    <name type="scientific">Carnobacterium viridans</name>
    <dbReference type="NCBI Taxonomy" id="174587"/>
    <lineage>
        <taxon>Bacteria</taxon>
        <taxon>Bacillati</taxon>
        <taxon>Bacillota</taxon>
        <taxon>Bacilli</taxon>
        <taxon>Lactobacillales</taxon>
        <taxon>Carnobacteriaceae</taxon>
        <taxon>Carnobacterium</taxon>
    </lineage>
</organism>
<keyword evidence="1" id="KW-0238">DNA-binding</keyword>
<dbReference type="AlphaFoldDB" id="A0A1H0XI63"/>
<reference evidence="2" key="1">
    <citation type="submission" date="2016-10" db="EMBL/GenBank/DDBJ databases">
        <authorList>
            <person name="Varghese N."/>
            <person name="Submissions S."/>
        </authorList>
    </citation>
    <scope>NUCLEOTIDE SEQUENCE [LARGE SCALE GENOMIC DNA]</scope>
    <source>
        <strain evidence="2">MPL-11</strain>
    </source>
</reference>
<dbReference type="InterPro" id="IPR009057">
    <property type="entry name" value="Homeodomain-like_sf"/>
</dbReference>
<evidence type="ECO:0000313" key="1">
    <source>
        <dbReference type="EMBL" id="SDQ02521.1"/>
    </source>
</evidence>
<dbReference type="SUPFAM" id="SSF46689">
    <property type="entry name" value="Homeodomain-like"/>
    <property type="match status" value="1"/>
</dbReference>
<protein>
    <submittedName>
        <fullName evidence="1">DNA-binding transcriptional regulator, AcrR family</fullName>
    </submittedName>
</protein>
<evidence type="ECO:0000313" key="2">
    <source>
        <dbReference type="Proteomes" id="UP000199481"/>
    </source>
</evidence>
<keyword evidence="2" id="KW-1185">Reference proteome</keyword>